<evidence type="ECO:0000259" key="1">
    <source>
        <dbReference type="Pfam" id="PF07727"/>
    </source>
</evidence>
<evidence type="ECO:0000313" key="2">
    <source>
        <dbReference type="EMBL" id="WJZ84260.1"/>
    </source>
</evidence>
<protein>
    <recommendedName>
        <fullName evidence="1">Reverse transcriptase Ty1/copia-type domain-containing protein</fullName>
    </recommendedName>
</protein>
<sequence>MKIYTKRYSLAFSNSKSNTSLFIYSHKNLTMNFLVYVDELFLIGNSSTFIQTIIEAFSNQFSIKDLDSLYYFLEVKVIPNSFGLFLSQHKYIHELLLCFNIKGIKEFMTPINSSSHLTLLNNTRITKAIIYCRFIGGL</sequence>
<keyword evidence="3" id="KW-1185">Reference proteome</keyword>
<evidence type="ECO:0000313" key="3">
    <source>
        <dbReference type="Proteomes" id="UP001227230"/>
    </source>
</evidence>
<dbReference type="EMBL" id="CP126650">
    <property type="protein sequence ID" value="WJZ84260.1"/>
    <property type="molecule type" value="Genomic_DNA"/>
</dbReference>
<accession>A0ABY9BPP7</accession>
<dbReference type="Proteomes" id="UP001227230">
    <property type="component" value="Chromosome 3"/>
</dbReference>
<organism evidence="2 3">
    <name type="scientific">Vitis vinifera</name>
    <name type="common">Grape</name>
    <dbReference type="NCBI Taxonomy" id="29760"/>
    <lineage>
        <taxon>Eukaryota</taxon>
        <taxon>Viridiplantae</taxon>
        <taxon>Streptophyta</taxon>
        <taxon>Embryophyta</taxon>
        <taxon>Tracheophyta</taxon>
        <taxon>Spermatophyta</taxon>
        <taxon>Magnoliopsida</taxon>
        <taxon>eudicotyledons</taxon>
        <taxon>Gunneridae</taxon>
        <taxon>Pentapetalae</taxon>
        <taxon>rosids</taxon>
        <taxon>Vitales</taxon>
        <taxon>Vitaceae</taxon>
        <taxon>Viteae</taxon>
        <taxon>Vitis</taxon>
    </lineage>
</organism>
<gene>
    <name evidence="2" type="ORF">VitviT2T_003871</name>
</gene>
<name>A0ABY9BPP7_VITVI</name>
<proteinExistence type="predicted"/>
<reference evidence="2 3" key="1">
    <citation type="journal article" date="2023" name="Hortic Res">
        <title>The complete reference genome for grapevine (Vitis vinifera L.) genetics and breeding.</title>
        <authorList>
            <person name="Shi X."/>
            <person name="Cao S."/>
            <person name="Wang X."/>
            <person name="Huang S."/>
            <person name="Wang Y."/>
            <person name="Liu Z."/>
            <person name="Liu W."/>
            <person name="Leng X."/>
            <person name="Peng Y."/>
            <person name="Wang N."/>
            <person name="Wang Y."/>
            <person name="Ma Z."/>
            <person name="Xu X."/>
            <person name="Zhang F."/>
            <person name="Xue H."/>
            <person name="Zhong H."/>
            <person name="Wang Y."/>
            <person name="Zhang K."/>
            <person name="Velt A."/>
            <person name="Avia K."/>
            <person name="Holtgrawe D."/>
            <person name="Grimplet J."/>
            <person name="Matus J.T."/>
            <person name="Ware D."/>
            <person name="Wu X."/>
            <person name="Wang H."/>
            <person name="Liu C."/>
            <person name="Fang Y."/>
            <person name="Rustenholz C."/>
            <person name="Cheng Z."/>
            <person name="Xiao H."/>
            <person name="Zhou Y."/>
        </authorList>
    </citation>
    <scope>NUCLEOTIDE SEQUENCE [LARGE SCALE GENOMIC DNA]</scope>
    <source>
        <strain evidence="3">cv. Pinot noir / PN40024</strain>
        <tissue evidence="2">Leaf</tissue>
    </source>
</reference>
<dbReference type="InterPro" id="IPR013103">
    <property type="entry name" value="RVT_2"/>
</dbReference>
<feature type="domain" description="Reverse transcriptase Ty1/copia-type" evidence="1">
    <location>
        <begin position="9"/>
        <end position="111"/>
    </location>
</feature>
<dbReference type="Pfam" id="PF07727">
    <property type="entry name" value="RVT_2"/>
    <property type="match status" value="1"/>
</dbReference>